<reference evidence="2" key="1">
    <citation type="submission" date="2020-05" db="EMBL/GenBank/DDBJ databases">
        <title>WGS assembly of Panicum virgatum.</title>
        <authorList>
            <person name="Lovell J.T."/>
            <person name="Jenkins J."/>
            <person name="Shu S."/>
            <person name="Juenger T.E."/>
            <person name="Schmutz J."/>
        </authorList>
    </citation>
    <scope>NUCLEOTIDE SEQUENCE</scope>
    <source>
        <strain evidence="2">AP13</strain>
    </source>
</reference>
<dbReference type="EMBL" id="CM029053">
    <property type="protein sequence ID" value="KAG2553806.1"/>
    <property type="molecule type" value="Genomic_DNA"/>
</dbReference>
<proteinExistence type="predicted"/>
<dbReference type="Proteomes" id="UP000823388">
    <property type="component" value="Chromosome 9K"/>
</dbReference>
<dbReference type="AlphaFoldDB" id="A0A8T0P3B0"/>
<feature type="region of interest" description="Disordered" evidence="1">
    <location>
        <begin position="25"/>
        <end position="95"/>
    </location>
</feature>
<evidence type="ECO:0000256" key="1">
    <source>
        <dbReference type="SAM" id="MobiDB-lite"/>
    </source>
</evidence>
<comment type="caution">
    <text evidence="2">The sequence shown here is derived from an EMBL/GenBank/DDBJ whole genome shotgun (WGS) entry which is preliminary data.</text>
</comment>
<evidence type="ECO:0000313" key="2">
    <source>
        <dbReference type="EMBL" id="KAG2553806.1"/>
    </source>
</evidence>
<protein>
    <submittedName>
        <fullName evidence="2">Uncharacterized protein</fullName>
    </submittedName>
</protein>
<gene>
    <name evidence="2" type="ORF">PVAP13_9KG623100</name>
</gene>
<accession>A0A8T0P3B0</accession>
<name>A0A8T0P3B0_PANVG</name>
<keyword evidence="3" id="KW-1185">Reference proteome</keyword>
<feature type="region of interest" description="Disordered" evidence="1">
    <location>
        <begin position="1"/>
        <end position="20"/>
    </location>
</feature>
<evidence type="ECO:0000313" key="3">
    <source>
        <dbReference type="Proteomes" id="UP000823388"/>
    </source>
</evidence>
<organism evidence="2 3">
    <name type="scientific">Panicum virgatum</name>
    <name type="common">Blackwell switchgrass</name>
    <dbReference type="NCBI Taxonomy" id="38727"/>
    <lineage>
        <taxon>Eukaryota</taxon>
        <taxon>Viridiplantae</taxon>
        <taxon>Streptophyta</taxon>
        <taxon>Embryophyta</taxon>
        <taxon>Tracheophyta</taxon>
        <taxon>Spermatophyta</taxon>
        <taxon>Magnoliopsida</taxon>
        <taxon>Liliopsida</taxon>
        <taxon>Poales</taxon>
        <taxon>Poaceae</taxon>
        <taxon>PACMAD clade</taxon>
        <taxon>Panicoideae</taxon>
        <taxon>Panicodae</taxon>
        <taxon>Paniceae</taxon>
        <taxon>Panicinae</taxon>
        <taxon>Panicum</taxon>
        <taxon>Panicum sect. Hiantes</taxon>
    </lineage>
</organism>
<sequence length="132" mass="13953">MVPREAMGAGGGGARVVHAPIDHSPASRWAADRPTLPFGLPQRATAASYGNGERSRAGGDSRPPVRSGGSAPHRGAATACPHRGADRESLTPVPAADSIMARKRELKMPNLPPLRGGRREQCQGWEELNYVL</sequence>